<feature type="compositionally biased region" description="Polar residues" evidence="2">
    <location>
        <begin position="387"/>
        <end position="396"/>
    </location>
</feature>
<name>U7Q4E2_SPOS1</name>
<dbReference type="AlphaFoldDB" id="U7Q4E2"/>
<dbReference type="STRING" id="1391915.U7Q4E2"/>
<evidence type="ECO:0000313" key="4">
    <source>
        <dbReference type="Proteomes" id="UP000018087"/>
    </source>
</evidence>
<feature type="compositionally biased region" description="Low complexity" evidence="2">
    <location>
        <begin position="321"/>
        <end position="336"/>
    </location>
</feature>
<feature type="region of interest" description="Disordered" evidence="2">
    <location>
        <begin position="213"/>
        <end position="248"/>
    </location>
</feature>
<feature type="compositionally biased region" description="Basic and acidic residues" evidence="2">
    <location>
        <begin position="541"/>
        <end position="550"/>
    </location>
</feature>
<feature type="region of interest" description="Disordered" evidence="2">
    <location>
        <begin position="676"/>
        <end position="696"/>
    </location>
</feature>
<keyword evidence="1" id="KW-0175">Coiled coil</keyword>
<feature type="region of interest" description="Disordered" evidence="2">
    <location>
        <begin position="180"/>
        <end position="200"/>
    </location>
</feature>
<feature type="compositionally biased region" description="Low complexity" evidence="2">
    <location>
        <begin position="401"/>
        <end position="412"/>
    </location>
</feature>
<dbReference type="HOGENOM" id="CLU_022827_0_0_1"/>
<dbReference type="Proteomes" id="UP000018087">
    <property type="component" value="Unassembled WGS sequence"/>
</dbReference>
<evidence type="ECO:0000313" key="3">
    <source>
        <dbReference type="EMBL" id="ERT01875.1"/>
    </source>
</evidence>
<feature type="compositionally biased region" description="Basic and acidic residues" evidence="2">
    <location>
        <begin position="413"/>
        <end position="430"/>
    </location>
</feature>
<organism evidence="3 4">
    <name type="scientific">Sporothrix schenckii (strain ATCC 58251 / de Perez 2211183)</name>
    <name type="common">Rose-picker's disease fungus</name>
    <dbReference type="NCBI Taxonomy" id="1391915"/>
    <lineage>
        <taxon>Eukaryota</taxon>
        <taxon>Fungi</taxon>
        <taxon>Dikarya</taxon>
        <taxon>Ascomycota</taxon>
        <taxon>Pezizomycotina</taxon>
        <taxon>Sordariomycetes</taxon>
        <taxon>Sordariomycetidae</taxon>
        <taxon>Ophiostomatales</taxon>
        <taxon>Ophiostomataceae</taxon>
        <taxon>Sporothrix</taxon>
    </lineage>
</organism>
<feature type="region of interest" description="Disordered" evidence="2">
    <location>
        <begin position="473"/>
        <end position="578"/>
    </location>
</feature>
<proteinExistence type="predicted"/>
<gene>
    <name evidence="3" type="ORF">HMPREF1624_00169</name>
</gene>
<feature type="coiled-coil region" evidence="1">
    <location>
        <begin position="60"/>
        <end position="101"/>
    </location>
</feature>
<dbReference type="OrthoDB" id="20105at2759"/>
<accession>U7Q4E2</accession>
<reference evidence="4" key="1">
    <citation type="journal article" date="2014" name="Genome Announc.">
        <title>Genome sequence of the pathogenic fungus Sporothrix schenckii (ATCC 58251).</title>
        <authorList>
            <person name="Cuomo C.A."/>
            <person name="Rodriguez-Del Valle N."/>
            <person name="Perez-Sanchez L."/>
            <person name="Abouelleil A."/>
            <person name="Goldberg J."/>
            <person name="Young S."/>
            <person name="Zeng Q."/>
            <person name="Birren B.W."/>
        </authorList>
    </citation>
    <scope>NUCLEOTIDE SEQUENCE [LARGE SCALE GENOMIC DNA]</scope>
    <source>
        <strain evidence="4">ATCC 58251 / de Perez 2211183</strain>
    </source>
</reference>
<evidence type="ECO:0000256" key="2">
    <source>
        <dbReference type="SAM" id="MobiDB-lite"/>
    </source>
</evidence>
<feature type="compositionally biased region" description="Low complexity" evidence="2">
    <location>
        <begin position="180"/>
        <end position="190"/>
    </location>
</feature>
<keyword evidence="4" id="KW-1185">Reference proteome</keyword>
<feature type="region of interest" description="Disordered" evidence="2">
    <location>
        <begin position="321"/>
        <end position="375"/>
    </location>
</feature>
<dbReference type="EMBL" id="KI440842">
    <property type="protein sequence ID" value="ERT01875.1"/>
    <property type="molecule type" value="Genomic_DNA"/>
</dbReference>
<feature type="region of interest" description="Disordered" evidence="2">
    <location>
        <begin position="607"/>
        <end position="641"/>
    </location>
</feature>
<sequence>MRENAIADCLQRSATSHDLGLKYLEARHQEGLIVKDDDVRRHRLQVVLLQDENGRLKDQVSSLGDRVASLTTQYDEAQRQLDNLNNKCHEQDDQLRAQAREHTALRTELLSLSNATNDSTKVLTEKLALSRELAVLKPEIEHLQSQLAHQKDVLSEKLALERQLNAVEVELANEKRAAQRAAAAAAQRQQTESDNNEAEEDLRRQIHDLEKKLANEKRVREKMQREQEEARSTDKDKITKAVEDEKRESLRTKKALETELAEARGQIDVFELRVGDLKSKLREVREELKSARAELAAAHDKPAAHIAAAATVKEGIKKTKSVATVPGTTTTKVQTKGQKKRRADEPSGPESLLQTPGIGDEGRTKRPLKKRGFDATAVQKSTFSITPFLNKTSNPMDESADAAAAGAAPAAADKPKASDAETSAEDKSAVDKSVSAVESMMPESTLPGEASELPEDSIMGRRVSASATLSSVDISESSSVPPTVKAAAQNVAAGAKRRGRPPKDKVLGDAPLSKKNMKVQPTAAESKPVVADEPAFTKAPIEVDKAKEAAADEPAAVEQENRPPPATSAAGGVTMKVKKSAAPVVAKVTSEAEPKKKKRKILGAGSKTVFDDDDDDDGALARPMKPAASAASAAAPTGGAGVKRVVKNLGAGRTTAVGAGKRTMLGGMRNAFGGVGGGSFSPLKRDRRGVNASFLA</sequence>
<feature type="region of interest" description="Disordered" evidence="2">
    <location>
        <begin position="387"/>
        <end position="456"/>
    </location>
</feature>
<evidence type="ECO:0000256" key="1">
    <source>
        <dbReference type="SAM" id="Coils"/>
    </source>
</evidence>
<dbReference type="eggNOG" id="ENOG502SIQW">
    <property type="taxonomic scope" value="Eukaryota"/>
</dbReference>
<dbReference type="Gene3D" id="1.20.5.4090">
    <property type="match status" value="1"/>
</dbReference>
<protein>
    <submittedName>
        <fullName evidence="3">Uncharacterized protein</fullName>
    </submittedName>
</protein>